<accession>A0ABY2Q3S0</accession>
<dbReference type="Pfam" id="PF00126">
    <property type="entry name" value="HTH_1"/>
    <property type="match status" value="1"/>
</dbReference>
<dbReference type="PANTHER" id="PTHR30537">
    <property type="entry name" value="HTH-TYPE TRANSCRIPTIONAL REGULATOR"/>
    <property type="match status" value="1"/>
</dbReference>
<evidence type="ECO:0000259" key="5">
    <source>
        <dbReference type="PROSITE" id="PS50931"/>
    </source>
</evidence>
<keyword evidence="4" id="KW-0804">Transcription</keyword>
<dbReference type="PANTHER" id="PTHR30537:SF74">
    <property type="entry name" value="HTH-TYPE TRANSCRIPTIONAL REGULATOR TRPI"/>
    <property type="match status" value="1"/>
</dbReference>
<evidence type="ECO:0000256" key="2">
    <source>
        <dbReference type="ARBA" id="ARBA00023015"/>
    </source>
</evidence>
<organism evidence="6 7">
    <name type="scientific">Ollibium composti</name>
    <dbReference type="NCBI Taxonomy" id="2675109"/>
    <lineage>
        <taxon>Bacteria</taxon>
        <taxon>Pseudomonadati</taxon>
        <taxon>Pseudomonadota</taxon>
        <taxon>Alphaproteobacteria</taxon>
        <taxon>Hyphomicrobiales</taxon>
        <taxon>Phyllobacteriaceae</taxon>
        <taxon>Ollibium</taxon>
    </lineage>
</organism>
<dbReference type="InterPro" id="IPR036388">
    <property type="entry name" value="WH-like_DNA-bd_sf"/>
</dbReference>
<name>A0ABY2Q3S0_9HYPH</name>
<dbReference type="Pfam" id="PF03466">
    <property type="entry name" value="LysR_substrate"/>
    <property type="match status" value="1"/>
</dbReference>
<dbReference type="InterPro" id="IPR005119">
    <property type="entry name" value="LysR_subst-bd"/>
</dbReference>
<dbReference type="Proteomes" id="UP000306441">
    <property type="component" value="Unassembled WGS sequence"/>
</dbReference>
<dbReference type="Gene3D" id="3.40.190.10">
    <property type="entry name" value="Periplasmic binding protein-like II"/>
    <property type="match status" value="2"/>
</dbReference>
<protein>
    <submittedName>
        <fullName evidence="6">LysR family transcriptional regulator</fullName>
    </submittedName>
</protein>
<evidence type="ECO:0000256" key="3">
    <source>
        <dbReference type="ARBA" id="ARBA00023125"/>
    </source>
</evidence>
<keyword evidence="7" id="KW-1185">Reference proteome</keyword>
<keyword evidence="3" id="KW-0238">DNA-binding</keyword>
<gene>
    <name evidence="6" type="ORF">E6C48_18535</name>
</gene>
<dbReference type="SUPFAM" id="SSF53850">
    <property type="entry name" value="Periplasmic binding protein-like II"/>
    <property type="match status" value="1"/>
</dbReference>
<proteinExistence type="inferred from homology"/>
<dbReference type="EMBL" id="SSNY01000012">
    <property type="protein sequence ID" value="THF55345.1"/>
    <property type="molecule type" value="Genomic_DNA"/>
</dbReference>
<dbReference type="SUPFAM" id="SSF46785">
    <property type="entry name" value="Winged helix' DNA-binding domain"/>
    <property type="match status" value="1"/>
</dbReference>
<evidence type="ECO:0000256" key="1">
    <source>
        <dbReference type="ARBA" id="ARBA00009437"/>
    </source>
</evidence>
<dbReference type="InterPro" id="IPR036390">
    <property type="entry name" value="WH_DNA-bd_sf"/>
</dbReference>
<feature type="domain" description="HTH lysR-type" evidence="5">
    <location>
        <begin position="4"/>
        <end position="61"/>
    </location>
</feature>
<dbReference type="Gene3D" id="1.10.10.10">
    <property type="entry name" value="Winged helix-like DNA-binding domain superfamily/Winged helix DNA-binding domain"/>
    <property type="match status" value="1"/>
</dbReference>
<evidence type="ECO:0000256" key="4">
    <source>
        <dbReference type="ARBA" id="ARBA00023163"/>
    </source>
</evidence>
<sequence length="301" mass="33871">MVLPSLNGMRAFEAAARLGSVKDAAEELRLTPSAVSRHIRFLERSLGQDLFERSFRQITLTATGSYYAHTLSEAFEAIRRATEDVSLVNGARKRHKRIRFMCEPTFLNLWLADRLPTFRRLHPSIDLEISTSGKRSDFDLAVVDEFNEKTSPALKLILPLMLTPVCSPALLNGPEPLRTPQDLLHHCLIHERESRRWERWLAQEGVVGEASGATTVLHDCTLIMREVANGTGIALADTIMAQDLLQEGKLVAPFNVYHDYPAGYYLHQRPGVGSKPEITRFLDWLFAEVEQHKKSVAPAFG</sequence>
<dbReference type="InterPro" id="IPR058163">
    <property type="entry name" value="LysR-type_TF_proteobact-type"/>
</dbReference>
<comment type="similarity">
    <text evidence="1">Belongs to the LysR transcriptional regulatory family.</text>
</comment>
<dbReference type="InterPro" id="IPR000847">
    <property type="entry name" value="LysR_HTH_N"/>
</dbReference>
<evidence type="ECO:0000313" key="7">
    <source>
        <dbReference type="Proteomes" id="UP000306441"/>
    </source>
</evidence>
<keyword evidence="2" id="KW-0805">Transcription regulation</keyword>
<reference evidence="6 7" key="1">
    <citation type="submission" date="2019-04" db="EMBL/GenBank/DDBJ databases">
        <title>Mesorhizobium composti sp. nov., isolated from compost.</title>
        <authorList>
            <person name="Lin S.-Y."/>
            <person name="Hameed A."/>
            <person name="Hsieh Y.-T."/>
            <person name="Young C.-C."/>
        </authorList>
    </citation>
    <scope>NUCLEOTIDE SEQUENCE [LARGE SCALE GENOMIC DNA]</scope>
    <source>
        <strain evidence="6 7">CC-YTH430</strain>
    </source>
</reference>
<comment type="caution">
    <text evidence="6">The sequence shown here is derived from an EMBL/GenBank/DDBJ whole genome shotgun (WGS) entry which is preliminary data.</text>
</comment>
<evidence type="ECO:0000313" key="6">
    <source>
        <dbReference type="EMBL" id="THF55345.1"/>
    </source>
</evidence>
<dbReference type="PROSITE" id="PS50931">
    <property type="entry name" value="HTH_LYSR"/>
    <property type="match status" value="1"/>
</dbReference>